<dbReference type="PANTHER" id="PTHR42941:SF1">
    <property type="entry name" value="SLL1037 PROTEIN"/>
    <property type="match status" value="1"/>
</dbReference>
<keyword evidence="3" id="KW-1185">Reference proteome</keyword>
<dbReference type="NCBIfam" id="TIGR02122">
    <property type="entry name" value="TRAP_TAXI"/>
    <property type="match status" value="1"/>
</dbReference>
<name>A0A1G9G2D4_9FIRM</name>
<dbReference type="PANTHER" id="PTHR42941">
    <property type="entry name" value="SLL1037 PROTEIN"/>
    <property type="match status" value="1"/>
</dbReference>
<dbReference type="PROSITE" id="PS51257">
    <property type="entry name" value="PROKAR_LIPOPROTEIN"/>
    <property type="match status" value="1"/>
</dbReference>
<evidence type="ECO:0000256" key="1">
    <source>
        <dbReference type="SAM" id="SignalP"/>
    </source>
</evidence>
<dbReference type="InterPro" id="IPR011852">
    <property type="entry name" value="TRAP_TAXI"/>
</dbReference>
<protein>
    <recommendedName>
        <fullName evidence="4">TRAP transporter solute receptor, TAXI family</fullName>
    </recommendedName>
</protein>
<keyword evidence="1" id="KW-0732">Signal</keyword>
<dbReference type="AlphaFoldDB" id="A0A1G9G2D4"/>
<organism evidence="2 3">
    <name type="scientific">Natronincola ferrireducens</name>
    <dbReference type="NCBI Taxonomy" id="393762"/>
    <lineage>
        <taxon>Bacteria</taxon>
        <taxon>Bacillati</taxon>
        <taxon>Bacillota</taxon>
        <taxon>Clostridia</taxon>
        <taxon>Peptostreptococcales</taxon>
        <taxon>Natronincolaceae</taxon>
        <taxon>Natronincola</taxon>
    </lineage>
</organism>
<dbReference type="Gene3D" id="3.40.190.10">
    <property type="entry name" value="Periplasmic binding protein-like II"/>
    <property type="match status" value="2"/>
</dbReference>
<evidence type="ECO:0000313" key="3">
    <source>
        <dbReference type="Proteomes" id="UP000198718"/>
    </source>
</evidence>
<dbReference type="Pfam" id="PF16868">
    <property type="entry name" value="NMT1_3"/>
    <property type="match status" value="1"/>
</dbReference>
<proteinExistence type="predicted"/>
<dbReference type="EMBL" id="FNFP01000005">
    <property type="protein sequence ID" value="SDK94799.1"/>
    <property type="molecule type" value="Genomic_DNA"/>
</dbReference>
<feature type="signal peptide" evidence="1">
    <location>
        <begin position="1"/>
        <end position="27"/>
    </location>
</feature>
<dbReference type="CDD" id="cd13520">
    <property type="entry name" value="PBP2_TAXI_TRAP"/>
    <property type="match status" value="1"/>
</dbReference>
<dbReference type="RefSeq" id="WP_176762151.1">
    <property type="nucleotide sequence ID" value="NZ_FNFP01000005.1"/>
</dbReference>
<dbReference type="Proteomes" id="UP000198718">
    <property type="component" value="Unassembled WGS sequence"/>
</dbReference>
<feature type="chain" id="PRO_5038487140" description="TRAP transporter solute receptor, TAXI family" evidence="1">
    <location>
        <begin position="28"/>
        <end position="333"/>
    </location>
</feature>
<evidence type="ECO:0008006" key="4">
    <source>
        <dbReference type="Google" id="ProtNLM"/>
    </source>
</evidence>
<sequence length="333" mass="35847">MKKNFMVWICIVLIAALLVGCSGGGNEASGEEGNGGAKRRESVSFATSGQGGTFYVAGSGIASLVSSKVDGLQVTAEVTQGVVENVRLMATGQSEMGFSYGSTAYNMQRGLAEFEGQQYDGLRAVANIHDGALHFVTLERTGIKTLDDLVGKKVSVGPQGSGSAAVAEEFLTGVDLFDAIDIQYLGFNDSASALRDGHIDAFIIGGTTPVPALIELEASHKMTLIPVDEARIQQFLEAHPYHVPYTIAAEAYESISEPVQTVGYTVIWVANEDVPEWVVHEMLQVMFDDEGRNYLQNVQAGFKEMSPGIDRFQHIALPLHPGAEKYYKEEGLM</sequence>
<dbReference type="STRING" id="393762.SAMN05660472_02327"/>
<gene>
    <name evidence="2" type="ORF">SAMN05660472_02327</name>
</gene>
<dbReference type="SUPFAM" id="SSF53850">
    <property type="entry name" value="Periplasmic binding protein-like II"/>
    <property type="match status" value="1"/>
</dbReference>
<evidence type="ECO:0000313" key="2">
    <source>
        <dbReference type="EMBL" id="SDK94799.1"/>
    </source>
</evidence>
<reference evidence="2 3" key="1">
    <citation type="submission" date="2016-10" db="EMBL/GenBank/DDBJ databases">
        <authorList>
            <person name="de Groot N.N."/>
        </authorList>
    </citation>
    <scope>NUCLEOTIDE SEQUENCE [LARGE SCALE GENOMIC DNA]</scope>
    <source>
        <strain evidence="2 3">DSM 18346</strain>
    </source>
</reference>
<accession>A0A1G9G2D4</accession>